<evidence type="ECO:0000313" key="2">
    <source>
        <dbReference type="EMBL" id="MBP5858051.1"/>
    </source>
</evidence>
<dbReference type="AlphaFoldDB" id="A0A8J7SP17"/>
<proteinExistence type="predicted"/>
<keyword evidence="3" id="KW-1185">Reference proteome</keyword>
<dbReference type="RefSeq" id="WP_210682632.1">
    <property type="nucleotide sequence ID" value="NZ_JAGMWN010000006.1"/>
</dbReference>
<accession>A0A8J7SP17</accession>
<name>A0A8J7SP17_9PROT</name>
<evidence type="ECO:0000313" key="3">
    <source>
        <dbReference type="Proteomes" id="UP000672602"/>
    </source>
</evidence>
<feature type="chain" id="PRO_5035279299" evidence="1">
    <location>
        <begin position="33"/>
        <end position="131"/>
    </location>
</feature>
<evidence type="ECO:0000256" key="1">
    <source>
        <dbReference type="SAM" id="SignalP"/>
    </source>
</evidence>
<dbReference type="EMBL" id="JAGMWN010000006">
    <property type="protein sequence ID" value="MBP5858051.1"/>
    <property type="molecule type" value="Genomic_DNA"/>
</dbReference>
<organism evidence="2 3">
    <name type="scientific">Marivibrio halodurans</name>
    <dbReference type="NCBI Taxonomy" id="2039722"/>
    <lineage>
        <taxon>Bacteria</taxon>
        <taxon>Pseudomonadati</taxon>
        <taxon>Pseudomonadota</taxon>
        <taxon>Alphaproteobacteria</taxon>
        <taxon>Rhodospirillales</taxon>
        <taxon>Rhodospirillaceae</taxon>
        <taxon>Marivibrio</taxon>
    </lineage>
</organism>
<sequence>MRTGSTLPGWAVLAFALALLPALIGLPGSASAGGETPTFIEGSEDIPLMETLAGVPDAGIVFDSPAGRIVEAFAAGPTNREAVLAFYGETLPALGWTARGRDRFTREGEQLSLDFFGPDGDLTVRFTLAPI</sequence>
<gene>
    <name evidence="2" type="ORF">KAJ83_13615</name>
</gene>
<feature type="signal peptide" evidence="1">
    <location>
        <begin position="1"/>
        <end position="32"/>
    </location>
</feature>
<keyword evidence="1" id="KW-0732">Signal</keyword>
<reference evidence="2" key="1">
    <citation type="submission" date="2021-04" db="EMBL/GenBank/DDBJ databases">
        <authorList>
            <person name="Zhang D.-C."/>
        </authorList>
    </citation>
    <scope>NUCLEOTIDE SEQUENCE</scope>
    <source>
        <strain evidence="2">CGMCC 1.15697</strain>
    </source>
</reference>
<comment type="caution">
    <text evidence="2">The sequence shown here is derived from an EMBL/GenBank/DDBJ whole genome shotgun (WGS) entry which is preliminary data.</text>
</comment>
<dbReference type="Proteomes" id="UP000672602">
    <property type="component" value="Unassembled WGS sequence"/>
</dbReference>
<protein>
    <submittedName>
        <fullName evidence="2">Uncharacterized protein</fullName>
    </submittedName>
</protein>